<gene>
    <name evidence="1" type="ORF">LOM8899_02938</name>
</gene>
<dbReference type="PROSITE" id="PS51257">
    <property type="entry name" value="PROKAR_LIPOPROTEIN"/>
    <property type="match status" value="1"/>
</dbReference>
<dbReference type="OrthoDB" id="7858779at2"/>
<proteinExistence type="predicted"/>
<evidence type="ECO:0000313" key="1">
    <source>
        <dbReference type="EMBL" id="SMY08782.1"/>
    </source>
</evidence>
<protein>
    <submittedName>
        <fullName evidence="1">Uncharacterized protein</fullName>
    </submittedName>
</protein>
<keyword evidence="2" id="KW-1185">Reference proteome</keyword>
<sequence>MRATGLGAMTVMALAMAGCAIPPVGLGDFVPVRQLLAETEGLPYQCVRLNPDSESCNLVSTLRRVGGEYELKSQFAMSFGQTMYLDVTERLVERNGTICVVSEQYTTVLVGGGPAIAGMEGFEDVAPPAPPEMPLCYAYYRGIKGGYVSAELDSQGRLDPASAYPVTFLASSPRLQAVGIP</sequence>
<accession>A0A238LGT6</accession>
<evidence type="ECO:0000313" key="2">
    <source>
        <dbReference type="Proteomes" id="UP000201613"/>
    </source>
</evidence>
<reference evidence="2" key="1">
    <citation type="submission" date="2017-05" db="EMBL/GenBank/DDBJ databases">
        <authorList>
            <person name="Rodrigo-Torres L."/>
            <person name="Arahal R. D."/>
            <person name="Lucena T."/>
        </authorList>
    </citation>
    <scope>NUCLEOTIDE SEQUENCE [LARGE SCALE GENOMIC DNA]</scope>
    <source>
        <strain evidence="2">CECT 8899</strain>
    </source>
</reference>
<dbReference type="Proteomes" id="UP000201613">
    <property type="component" value="Unassembled WGS sequence"/>
</dbReference>
<dbReference type="RefSeq" id="WP_093992940.1">
    <property type="nucleotide sequence ID" value="NZ_FXZK01000005.1"/>
</dbReference>
<dbReference type="EMBL" id="FXZK01000005">
    <property type="protein sequence ID" value="SMY08782.1"/>
    <property type="molecule type" value="Genomic_DNA"/>
</dbReference>
<organism evidence="1 2">
    <name type="scientific">Flavimaricola marinus</name>
    <dbReference type="NCBI Taxonomy" id="1819565"/>
    <lineage>
        <taxon>Bacteria</taxon>
        <taxon>Pseudomonadati</taxon>
        <taxon>Pseudomonadota</taxon>
        <taxon>Alphaproteobacteria</taxon>
        <taxon>Rhodobacterales</taxon>
        <taxon>Paracoccaceae</taxon>
        <taxon>Flavimaricola</taxon>
    </lineage>
</organism>
<name>A0A238LGT6_9RHOB</name>
<dbReference type="AlphaFoldDB" id="A0A238LGT6"/>